<gene>
    <name evidence="13" type="ORF">NCTC10296_00368</name>
</gene>
<feature type="domain" description="POTRA" evidence="12">
    <location>
        <begin position="226"/>
        <end position="300"/>
    </location>
</feature>
<comment type="similarity">
    <text evidence="2">Belongs to the TamA family.</text>
</comment>
<dbReference type="Pfam" id="PF01103">
    <property type="entry name" value="Omp85"/>
    <property type="match status" value="1"/>
</dbReference>
<organism evidence="13 14">
    <name type="scientific">Neisseria canis</name>
    <dbReference type="NCBI Taxonomy" id="493"/>
    <lineage>
        <taxon>Bacteria</taxon>
        <taxon>Pseudomonadati</taxon>
        <taxon>Pseudomonadota</taxon>
        <taxon>Betaproteobacteria</taxon>
        <taxon>Neisseriales</taxon>
        <taxon>Neisseriaceae</taxon>
        <taxon>Neisseria</taxon>
    </lineage>
</organism>
<evidence type="ECO:0000313" key="13">
    <source>
        <dbReference type="EMBL" id="VEE99494.1"/>
    </source>
</evidence>
<dbReference type="Pfam" id="PF17243">
    <property type="entry name" value="POTRA_TamA_1"/>
    <property type="match status" value="1"/>
</dbReference>
<dbReference type="OrthoDB" id="9769707at2"/>
<dbReference type="InterPro" id="IPR034746">
    <property type="entry name" value="POTRA"/>
</dbReference>
<dbReference type="AlphaFoldDB" id="A0A1X3D0X8"/>
<comment type="subcellular location">
    <subcellularLocation>
        <location evidence="1">Cell outer membrane</location>
    </subcellularLocation>
</comment>
<evidence type="ECO:0000256" key="10">
    <source>
        <dbReference type="ARBA" id="ARBA00093548"/>
    </source>
</evidence>
<keyword evidence="5" id="KW-0812">Transmembrane</keyword>
<evidence type="ECO:0000256" key="5">
    <source>
        <dbReference type="ARBA" id="ARBA00022692"/>
    </source>
</evidence>
<evidence type="ECO:0000256" key="1">
    <source>
        <dbReference type="ARBA" id="ARBA00004442"/>
    </source>
</evidence>
<keyword evidence="6 11" id="KW-0732">Signal</keyword>
<keyword evidence="4" id="KW-1134">Transmembrane beta strand</keyword>
<dbReference type="EMBL" id="LR134313">
    <property type="protein sequence ID" value="VEE99494.1"/>
    <property type="molecule type" value="Genomic_DNA"/>
</dbReference>
<accession>A0A1X3D0X8</accession>
<evidence type="ECO:0000313" key="14">
    <source>
        <dbReference type="Proteomes" id="UP000279284"/>
    </source>
</evidence>
<comment type="subunit">
    <text evidence="10">Interacts with TamB to form the translocation and assembly module (TAM).</text>
</comment>
<proteinExistence type="inferred from homology"/>
<evidence type="ECO:0000256" key="8">
    <source>
        <dbReference type="ARBA" id="ARBA00023237"/>
    </source>
</evidence>
<dbReference type="InterPro" id="IPR035243">
    <property type="entry name" value="TamA_POTRA_Dom_1"/>
</dbReference>
<dbReference type="Gene3D" id="3.10.20.310">
    <property type="entry name" value="membrane protein fhac"/>
    <property type="match status" value="2"/>
</dbReference>
<keyword evidence="8" id="KW-0998">Cell outer membrane</keyword>
<evidence type="ECO:0000259" key="12">
    <source>
        <dbReference type="PROSITE" id="PS51779"/>
    </source>
</evidence>
<reference evidence="13 14" key="1">
    <citation type="submission" date="2018-12" db="EMBL/GenBank/DDBJ databases">
        <authorList>
            <consortium name="Pathogen Informatics"/>
        </authorList>
    </citation>
    <scope>NUCLEOTIDE SEQUENCE [LARGE SCALE GENOMIC DNA]</scope>
    <source>
        <strain evidence="13 14">NCTC10296</strain>
    </source>
</reference>
<protein>
    <recommendedName>
        <fullName evidence="3">Translocation and assembly module subunit TamA</fullName>
    </recommendedName>
    <alternativeName>
        <fullName evidence="9">Autotransporter assembly factor TamA</fullName>
    </alternativeName>
</protein>
<name>A0A1X3D0X8_9NEIS</name>
<dbReference type="RefSeq" id="WP_085415427.1">
    <property type="nucleotide sequence ID" value="NZ_CAUJPY010000002.1"/>
</dbReference>
<feature type="chain" id="PRO_5030037564" description="Translocation and assembly module subunit TamA" evidence="11">
    <location>
        <begin position="22"/>
        <end position="613"/>
    </location>
</feature>
<keyword evidence="7" id="KW-0472">Membrane</keyword>
<dbReference type="Gene3D" id="2.40.160.50">
    <property type="entry name" value="membrane protein fhac: a member of the omp85/tpsb transporter family"/>
    <property type="match status" value="1"/>
</dbReference>
<dbReference type="STRING" id="493.BWD07_00570"/>
<dbReference type="Proteomes" id="UP000279284">
    <property type="component" value="Chromosome"/>
</dbReference>
<sequence>MKPHTALTLTILALACRQAYAAPAFEPKAEDYVAVPVADQYQSEDEEMEGRKREPKYPVQISANDAEVKEMLEEHLPLINEQRQEDLDKEQLGFLAEDAPNDVQTMLKTKGYFNGKVNIVPQGEGYRVDVETGPRTQIDNVNVALTGEMVSDSDLGVYYKQALADWALPVGAPFDQSGWSSSKSSVLGAVVRKKYPLAQLSKTEALINPNTNKADLSIEVDSKQPVYFGEIDITGVERYPESVARGLAQFEPGSPYDLDKLLDYQQALEQDSHYSGASVFPDFNNMQGDRVPVKVNVSEMKRQKFEMGLRYDSEYGPGIRMGYDHYNLFNRGYVGSAVFDYDKYETTVAVGVSQPRKSNGKYWTSNLSYNRSTTQNLEKNALTTGVWYVRDRNGIESRLGVEHVNERRRVPGTNYDLGRSAATMLTASWRRQNIETLLRPANGYYLDGKIGTSLGKLLSSTSVQRVTASAGYYFTPEEKKYGTFIARGQLGYVYAKDDKEVPSTLQFRTGGSGSIRGYELDSIGLEGPNNSVLPERALAVASLEYQYPIGKDFAAAVFHDMGDVAHNFKSMSVKHGTGLGVRWFSPVAPFSFDIAHGHQDKKIRWHISLGTRF</sequence>
<dbReference type="InterPro" id="IPR039910">
    <property type="entry name" value="D15-like"/>
</dbReference>
<evidence type="ECO:0000256" key="6">
    <source>
        <dbReference type="ARBA" id="ARBA00022729"/>
    </source>
</evidence>
<dbReference type="KEGG" id="nci:NCTC10296_00368"/>
<evidence type="ECO:0000256" key="4">
    <source>
        <dbReference type="ARBA" id="ARBA00022452"/>
    </source>
</evidence>
<feature type="signal peptide" evidence="11">
    <location>
        <begin position="1"/>
        <end position="21"/>
    </location>
</feature>
<evidence type="ECO:0000256" key="11">
    <source>
        <dbReference type="SAM" id="SignalP"/>
    </source>
</evidence>
<dbReference type="PROSITE" id="PS51779">
    <property type="entry name" value="POTRA"/>
    <property type="match status" value="1"/>
</dbReference>
<keyword evidence="14" id="KW-1185">Reference proteome</keyword>
<evidence type="ECO:0000256" key="3">
    <source>
        <dbReference type="ARBA" id="ARBA00015419"/>
    </source>
</evidence>
<dbReference type="GO" id="GO:0009279">
    <property type="term" value="C:cell outer membrane"/>
    <property type="evidence" value="ECO:0007669"/>
    <property type="project" value="UniProtKB-SubCell"/>
</dbReference>
<dbReference type="InterPro" id="IPR000184">
    <property type="entry name" value="Bac_surfAg_D15"/>
</dbReference>
<evidence type="ECO:0000256" key="2">
    <source>
        <dbReference type="ARBA" id="ARBA00010248"/>
    </source>
</evidence>
<evidence type="ECO:0000256" key="9">
    <source>
        <dbReference type="ARBA" id="ARBA00033063"/>
    </source>
</evidence>
<evidence type="ECO:0000256" key="7">
    <source>
        <dbReference type="ARBA" id="ARBA00023136"/>
    </source>
</evidence>
<dbReference type="PROSITE" id="PS51257">
    <property type="entry name" value="PROKAR_LIPOPROTEIN"/>
    <property type="match status" value="1"/>
</dbReference>
<dbReference type="PANTHER" id="PTHR12815:SF47">
    <property type="entry name" value="TRANSLOCATION AND ASSEMBLY MODULE SUBUNIT TAMA"/>
    <property type="match status" value="1"/>
</dbReference>
<dbReference type="PANTHER" id="PTHR12815">
    <property type="entry name" value="SORTING AND ASSEMBLY MACHINERY SAMM50 PROTEIN FAMILY MEMBER"/>
    <property type="match status" value="1"/>
</dbReference>